<dbReference type="CDD" id="cd00093">
    <property type="entry name" value="HTH_XRE"/>
    <property type="match status" value="1"/>
</dbReference>
<name>A0A1G9YB07_9ACTN</name>
<accession>A0A1G9YB07</accession>
<dbReference type="EMBL" id="FNIE01000002">
    <property type="protein sequence ID" value="SDN05715.1"/>
    <property type="molecule type" value="Genomic_DNA"/>
</dbReference>
<dbReference type="Pfam" id="PF19054">
    <property type="entry name" value="DUF5753"/>
    <property type="match status" value="1"/>
</dbReference>
<dbReference type="AlphaFoldDB" id="A0A1G9YB07"/>
<dbReference type="PROSITE" id="PS50943">
    <property type="entry name" value="HTH_CROC1"/>
    <property type="match status" value="1"/>
</dbReference>
<organism evidence="2 3">
    <name type="scientific">Actinacidiphila guanduensis</name>
    <dbReference type="NCBI Taxonomy" id="310781"/>
    <lineage>
        <taxon>Bacteria</taxon>
        <taxon>Bacillati</taxon>
        <taxon>Actinomycetota</taxon>
        <taxon>Actinomycetes</taxon>
        <taxon>Kitasatosporales</taxon>
        <taxon>Streptomycetaceae</taxon>
        <taxon>Actinacidiphila</taxon>
    </lineage>
</organism>
<proteinExistence type="predicted"/>
<keyword evidence="3" id="KW-1185">Reference proteome</keyword>
<evidence type="ECO:0000313" key="2">
    <source>
        <dbReference type="EMBL" id="SDN05715.1"/>
    </source>
</evidence>
<dbReference type="GO" id="GO:0003677">
    <property type="term" value="F:DNA binding"/>
    <property type="evidence" value="ECO:0007669"/>
    <property type="project" value="InterPro"/>
</dbReference>
<protein>
    <submittedName>
        <fullName evidence="2">Helix-turn-helix domain-containing protein</fullName>
    </submittedName>
</protein>
<gene>
    <name evidence="2" type="ORF">SAMN05216259_102463</name>
</gene>
<dbReference type="InterPro" id="IPR043917">
    <property type="entry name" value="DUF5753"/>
</dbReference>
<dbReference type="RefSeq" id="WP_093783115.1">
    <property type="nucleotide sequence ID" value="NZ_FNIE01000002.1"/>
</dbReference>
<dbReference type="STRING" id="310781.SAMN05216259_102463"/>
<reference evidence="2 3" key="1">
    <citation type="submission" date="2016-10" db="EMBL/GenBank/DDBJ databases">
        <authorList>
            <person name="de Groot N.N."/>
        </authorList>
    </citation>
    <scope>NUCLEOTIDE SEQUENCE [LARGE SCALE GENOMIC DNA]</scope>
    <source>
        <strain evidence="2 3">CGMCC 4.2022</strain>
    </source>
</reference>
<dbReference type="Gene3D" id="1.10.260.40">
    <property type="entry name" value="lambda repressor-like DNA-binding domains"/>
    <property type="match status" value="1"/>
</dbReference>
<dbReference type="Pfam" id="PF13560">
    <property type="entry name" value="HTH_31"/>
    <property type="match status" value="1"/>
</dbReference>
<sequence>MSNSPARKRHPSPRLSSASPRLLYGAELRYYREAKGWSQARLAELLYVTPSFVANLETGRRLLHPDLAPRLDELLETNGFFVRHIEAGRSGPGPEVLLDIADQEQHAVTIRDWDLHFIPGLLQTDLYSAAFRRAHGPARDLPEQHRRWTTRTAHRPLLRTRSSPAYWAVIHESALRRPLGGPKTMAAQLDALAEFMRQGRAAVHVLPYTASVVHGLDSALRITETEGEYPIAHIVTGEAVKATADPATVSLARMTHDLLLNTALPHADSLSLIDGLRLEYDRQIVDTTAHAQTRPA</sequence>
<evidence type="ECO:0000259" key="1">
    <source>
        <dbReference type="PROSITE" id="PS50943"/>
    </source>
</evidence>
<dbReference type="Proteomes" id="UP000199341">
    <property type="component" value="Unassembled WGS sequence"/>
</dbReference>
<dbReference type="InterPro" id="IPR001387">
    <property type="entry name" value="Cro/C1-type_HTH"/>
</dbReference>
<evidence type="ECO:0000313" key="3">
    <source>
        <dbReference type="Proteomes" id="UP000199341"/>
    </source>
</evidence>
<dbReference type="InterPro" id="IPR010982">
    <property type="entry name" value="Lambda_DNA-bd_dom_sf"/>
</dbReference>
<dbReference type="SUPFAM" id="SSF47413">
    <property type="entry name" value="lambda repressor-like DNA-binding domains"/>
    <property type="match status" value="1"/>
</dbReference>
<feature type="domain" description="HTH cro/C1-type" evidence="1">
    <location>
        <begin position="28"/>
        <end position="80"/>
    </location>
</feature>
<dbReference type="OrthoDB" id="2897536at2"/>
<dbReference type="SMART" id="SM00530">
    <property type="entry name" value="HTH_XRE"/>
    <property type="match status" value="1"/>
</dbReference>